<dbReference type="InterPro" id="IPR002156">
    <property type="entry name" value="RNaseH_domain"/>
</dbReference>
<reference evidence="3" key="1">
    <citation type="submission" date="2020-06" db="EMBL/GenBank/DDBJ databases">
        <authorList>
            <person name="Li T."/>
            <person name="Hu X."/>
            <person name="Zhang T."/>
            <person name="Song X."/>
            <person name="Zhang H."/>
            <person name="Dai N."/>
            <person name="Sheng W."/>
            <person name="Hou X."/>
            <person name="Wei L."/>
        </authorList>
    </citation>
    <scope>NUCLEOTIDE SEQUENCE</scope>
    <source>
        <strain evidence="3">KEN8</strain>
        <tissue evidence="3">Leaf</tissue>
    </source>
</reference>
<dbReference type="InterPro" id="IPR036397">
    <property type="entry name" value="RNaseH_sf"/>
</dbReference>
<dbReference type="PANTHER" id="PTHR47723">
    <property type="entry name" value="OS05G0353850 PROTEIN"/>
    <property type="match status" value="1"/>
</dbReference>
<name>A0AAW2JD77_9LAMI</name>
<proteinExistence type="predicted"/>
<feature type="transmembrane region" description="Helical" evidence="1">
    <location>
        <begin position="7"/>
        <end position="29"/>
    </location>
</feature>
<dbReference type="GO" id="GO:0003676">
    <property type="term" value="F:nucleic acid binding"/>
    <property type="evidence" value="ECO:0007669"/>
    <property type="project" value="InterPro"/>
</dbReference>
<reference evidence="3" key="2">
    <citation type="journal article" date="2024" name="Plant">
        <title>Genomic evolution and insights into agronomic trait innovations of Sesamum species.</title>
        <authorList>
            <person name="Miao H."/>
            <person name="Wang L."/>
            <person name="Qu L."/>
            <person name="Liu H."/>
            <person name="Sun Y."/>
            <person name="Le M."/>
            <person name="Wang Q."/>
            <person name="Wei S."/>
            <person name="Zheng Y."/>
            <person name="Lin W."/>
            <person name="Duan Y."/>
            <person name="Cao H."/>
            <person name="Xiong S."/>
            <person name="Wang X."/>
            <person name="Wei L."/>
            <person name="Li C."/>
            <person name="Ma Q."/>
            <person name="Ju M."/>
            <person name="Zhao R."/>
            <person name="Li G."/>
            <person name="Mu C."/>
            <person name="Tian Q."/>
            <person name="Mei H."/>
            <person name="Zhang T."/>
            <person name="Gao T."/>
            <person name="Zhang H."/>
        </authorList>
    </citation>
    <scope>NUCLEOTIDE SEQUENCE</scope>
    <source>
        <strain evidence="3">KEN8</strain>
    </source>
</reference>
<dbReference type="InterPro" id="IPR044730">
    <property type="entry name" value="RNase_H-like_dom_plant"/>
</dbReference>
<organism evidence="3">
    <name type="scientific">Sesamum calycinum</name>
    <dbReference type="NCBI Taxonomy" id="2727403"/>
    <lineage>
        <taxon>Eukaryota</taxon>
        <taxon>Viridiplantae</taxon>
        <taxon>Streptophyta</taxon>
        <taxon>Embryophyta</taxon>
        <taxon>Tracheophyta</taxon>
        <taxon>Spermatophyta</taxon>
        <taxon>Magnoliopsida</taxon>
        <taxon>eudicotyledons</taxon>
        <taxon>Gunneridae</taxon>
        <taxon>Pentapetalae</taxon>
        <taxon>asterids</taxon>
        <taxon>lamiids</taxon>
        <taxon>Lamiales</taxon>
        <taxon>Pedaliaceae</taxon>
        <taxon>Sesamum</taxon>
    </lineage>
</organism>
<dbReference type="GO" id="GO:0004523">
    <property type="term" value="F:RNA-DNA hybrid ribonuclease activity"/>
    <property type="evidence" value="ECO:0007669"/>
    <property type="project" value="InterPro"/>
</dbReference>
<keyword evidence="1" id="KW-0812">Transmembrane</keyword>
<dbReference type="SUPFAM" id="SSF53098">
    <property type="entry name" value="Ribonuclease H-like"/>
    <property type="match status" value="1"/>
</dbReference>
<accession>A0AAW2JD77</accession>
<evidence type="ECO:0000256" key="1">
    <source>
        <dbReference type="SAM" id="Phobius"/>
    </source>
</evidence>
<dbReference type="CDD" id="cd06222">
    <property type="entry name" value="RNase_H_like"/>
    <property type="match status" value="1"/>
</dbReference>
<evidence type="ECO:0000313" key="3">
    <source>
        <dbReference type="EMBL" id="KAL0292649.1"/>
    </source>
</evidence>
<dbReference type="EMBL" id="JACGWM010001498">
    <property type="protein sequence ID" value="KAL0292649.1"/>
    <property type="molecule type" value="Genomic_DNA"/>
</dbReference>
<keyword evidence="1" id="KW-1133">Transmembrane helix</keyword>
<evidence type="ECO:0000259" key="2">
    <source>
        <dbReference type="Pfam" id="PF13456"/>
    </source>
</evidence>
<gene>
    <name evidence="3" type="ORF">Scaly_2580600</name>
</gene>
<dbReference type="PANTHER" id="PTHR47723:SF19">
    <property type="entry name" value="POLYNUCLEOTIDYL TRANSFERASE, RIBONUCLEASE H-LIKE SUPERFAMILY PROTEIN"/>
    <property type="match status" value="1"/>
</dbReference>
<comment type="caution">
    <text evidence="3">The sequence shown here is derived from an EMBL/GenBank/DDBJ whole genome shotgun (WGS) entry which is preliminary data.</text>
</comment>
<feature type="domain" description="RNase H type-1" evidence="2">
    <location>
        <begin position="190"/>
        <end position="311"/>
    </location>
</feature>
<dbReference type="Gene3D" id="3.30.420.10">
    <property type="entry name" value="Ribonuclease H-like superfamily/Ribonuclease H"/>
    <property type="match status" value="1"/>
</dbReference>
<dbReference type="Pfam" id="PF13456">
    <property type="entry name" value="RVT_3"/>
    <property type="match status" value="1"/>
</dbReference>
<dbReference type="AlphaFoldDB" id="A0AAW2JD77"/>
<dbReference type="InterPro" id="IPR053151">
    <property type="entry name" value="RNase_H-like"/>
</dbReference>
<sequence>MVATVEICIRLLCLIIIIIPRFGITSVAFEMWLSLFSYGPWVKVLFLFGTIIDLARAPSPAPAQGYLYYGAEETVSHLFIESAAVQGMWQHFAAIFGLCLCDTGSLTHMVHFWRYSTPFHSDLHIRTLLPFLILWFTWTQRHAAKYRGIPFSTDGIILEVQRHLRTLYAARTLTSTQWKGDLHQASFKLNIDGSSFGNPGLLGAASIIRDSAGHVHLAYQLALGTGTSVLVELTAVWQGMELALTHGLALFLVVEVDATTVISLLKTRASGMWEVQHLIIRIVRLQQLLVADVQHFFREANGPADHLAKEAASLQLTRVLHHDDITGVLRGILYLDRQGVPHLR</sequence>
<protein>
    <recommendedName>
        <fullName evidence="2">RNase H type-1 domain-containing protein</fullName>
    </recommendedName>
</protein>
<dbReference type="InterPro" id="IPR012337">
    <property type="entry name" value="RNaseH-like_sf"/>
</dbReference>
<keyword evidence="1" id="KW-0472">Membrane</keyword>